<dbReference type="Pfam" id="PF13377">
    <property type="entry name" value="Peripla_BP_3"/>
    <property type="match status" value="1"/>
</dbReference>
<dbReference type="CDD" id="cd06267">
    <property type="entry name" value="PBP1_LacI_sugar_binding-like"/>
    <property type="match status" value="1"/>
</dbReference>
<evidence type="ECO:0000259" key="4">
    <source>
        <dbReference type="PROSITE" id="PS50932"/>
    </source>
</evidence>
<dbReference type="PANTHER" id="PTHR30146">
    <property type="entry name" value="LACI-RELATED TRANSCRIPTIONAL REPRESSOR"/>
    <property type="match status" value="1"/>
</dbReference>
<dbReference type="RefSeq" id="WP_135207442.1">
    <property type="nucleotide sequence ID" value="NZ_SPVF01000148.1"/>
</dbReference>
<dbReference type="SUPFAM" id="SSF47413">
    <property type="entry name" value="lambda repressor-like DNA-binding domains"/>
    <property type="match status" value="1"/>
</dbReference>
<dbReference type="CDD" id="cd01392">
    <property type="entry name" value="HTH_LacI"/>
    <property type="match status" value="1"/>
</dbReference>
<organism evidence="5 6">
    <name type="scientific">Zemynaea arenosa</name>
    <dbReference type="NCBI Taxonomy" id="2561931"/>
    <lineage>
        <taxon>Bacteria</taxon>
        <taxon>Pseudomonadati</taxon>
        <taxon>Pseudomonadota</taxon>
        <taxon>Betaproteobacteria</taxon>
        <taxon>Burkholderiales</taxon>
        <taxon>Oxalobacteraceae</taxon>
        <taxon>Telluria group</taxon>
        <taxon>Zemynaea</taxon>
    </lineage>
</organism>
<accession>A0A4Y9SBL6</accession>
<evidence type="ECO:0000256" key="3">
    <source>
        <dbReference type="ARBA" id="ARBA00023163"/>
    </source>
</evidence>
<dbReference type="AlphaFoldDB" id="A0A4Y9SBL6"/>
<dbReference type="Gene3D" id="1.10.260.40">
    <property type="entry name" value="lambda repressor-like DNA-binding domains"/>
    <property type="match status" value="1"/>
</dbReference>
<evidence type="ECO:0000313" key="6">
    <source>
        <dbReference type="Proteomes" id="UP000298438"/>
    </source>
</evidence>
<dbReference type="OrthoDB" id="9805642at2"/>
<dbReference type="GO" id="GO:0003700">
    <property type="term" value="F:DNA-binding transcription factor activity"/>
    <property type="evidence" value="ECO:0007669"/>
    <property type="project" value="TreeGrafter"/>
</dbReference>
<dbReference type="PANTHER" id="PTHR30146:SF109">
    <property type="entry name" value="HTH-TYPE TRANSCRIPTIONAL REGULATOR GALS"/>
    <property type="match status" value="1"/>
</dbReference>
<evidence type="ECO:0000256" key="1">
    <source>
        <dbReference type="ARBA" id="ARBA00023015"/>
    </source>
</evidence>
<dbReference type="InterPro" id="IPR046335">
    <property type="entry name" value="LacI/GalR-like_sensor"/>
</dbReference>
<dbReference type="InterPro" id="IPR028082">
    <property type="entry name" value="Peripla_BP_I"/>
</dbReference>
<dbReference type="PROSITE" id="PS50932">
    <property type="entry name" value="HTH_LACI_2"/>
    <property type="match status" value="1"/>
</dbReference>
<protein>
    <submittedName>
        <fullName evidence="5">LacI family transcriptional regulator</fullName>
    </submittedName>
</protein>
<dbReference type="InterPro" id="IPR000843">
    <property type="entry name" value="HTH_LacI"/>
</dbReference>
<dbReference type="SMART" id="SM00354">
    <property type="entry name" value="HTH_LACI"/>
    <property type="match status" value="1"/>
</dbReference>
<gene>
    <name evidence="5" type="ORF">E4L96_11905</name>
</gene>
<name>A0A4Y9SBL6_9BURK</name>
<dbReference type="GO" id="GO:0000976">
    <property type="term" value="F:transcription cis-regulatory region binding"/>
    <property type="evidence" value="ECO:0007669"/>
    <property type="project" value="TreeGrafter"/>
</dbReference>
<sequence length="330" mass="35829">MAVTIRDIAQACEVSTGTVSRALKDQPGLTESTRLRIRAAAEAMGYDTRQLKPRRIRRVLFVLHSQHNNLSATPFYSPVLHGAEQACREHGIALSFAALAPGEGAIARIRLHLPDAILCAGFFEPEVLSAMRGLGLPMALVDLSQPQFACANPDHRLGGYIATRHLLQLGRKRIALLCGSLAHFSIRERAHGFRQALFDAHVLADPSYEAVLPDGEPHEVAVQQAMEQLLALNPRPDGLFCFNDSTAIAAMRHCLGAGLRIPEDIAVVGFDDIEPAARANPPLTSVHIDKEELGAAGIALLLNQPAMQEHEHEHQVLPVRLVLRASSIGQ</sequence>
<keyword evidence="1" id="KW-0805">Transcription regulation</keyword>
<feature type="domain" description="HTH lacI-type" evidence="4">
    <location>
        <begin position="3"/>
        <end position="62"/>
    </location>
</feature>
<dbReference type="Gene3D" id="3.40.50.2300">
    <property type="match status" value="2"/>
</dbReference>
<evidence type="ECO:0000313" key="5">
    <source>
        <dbReference type="EMBL" id="TFW19329.1"/>
    </source>
</evidence>
<proteinExistence type="predicted"/>
<dbReference type="EMBL" id="SPVF01000148">
    <property type="protein sequence ID" value="TFW19329.1"/>
    <property type="molecule type" value="Genomic_DNA"/>
</dbReference>
<keyword evidence="3" id="KW-0804">Transcription</keyword>
<reference evidence="5 6" key="1">
    <citation type="submission" date="2019-03" db="EMBL/GenBank/DDBJ databases">
        <title>Draft Genome Sequence of Massilia arenosa sp. nov., a Novel Massilia Species Isolated from a Sandy-loam Maize Soil.</title>
        <authorList>
            <person name="Raths R."/>
            <person name="Peta V."/>
            <person name="Bucking H."/>
        </authorList>
    </citation>
    <scope>NUCLEOTIDE SEQUENCE [LARGE SCALE GENOMIC DNA]</scope>
    <source>
        <strain evidence="5 6">MC02</strain>
    </source>
</reference>
<keyword evidence="6" id="KW-1185">Reference proteome</keyword>
<keyword evidence="2" id="KW-0238">DNA-binding</keyword>
<dbReference type="InterPro" id="IPR010982">
    <property type="entry name" value="Lambda_DNA-bd_dom_sf"/>
</dbReference>
<comment type="caution">
    <text evidence="5">The sequence shown here is derived from an EMBL/GenBank/DDBJ whole genome shotgun (WGS) entry which is preliminary data.</text>
</comment>
<dbReference type="SUPFAM" id="SSF53822">
    <property type="entry name" value="Periplasmic binding protein-like I"/>
    <property type="match status" value="1"/>
</dbReference>
<evidence type="ECO:0000256" key="2">
    <source>
        <dbReference type="ARBA" id="ARBA00023125"/>
    </source>
</evidence>
<dbReference type="Proteomes" id="UP000298438">
    <property type="component" value="Unassembled WGS sequence"/>
</dbReference>
<dbReference type="Pfam" id="PF00356">
    <property type="entry name" value="LacI"/>
    <property type="match status" value="1"/>
</dbReference>